<dbReference type="InterPro" id="IPR003644">
    <property type="entry name" value="Calx_beta"/>
</dbReference>
<protein>
    <submittedName>
        <fullName evidence="12">T9SS type B sorting domain-containing protein</fullName>
    </submittedName>
</protein>
<evidence type="ECO:0000256" key="6">
    <source>
        <dbReference type="ARBA" id="ARBA00023065"/>
    </source>
</evidence>
<evidence type="ECO:0000256" key="2">
    <source>
        <dbReference type="ARBA" id="ARBA00022525"/>
    </source>
</evidence>
<dbReference type="Pfam" id="PF13585">
    <property type="entry name" value="CHU_C"/>
    <property type="match status" value="1"/>
</dbReference>
<feature type="domain" description="Calx-beta" evidence="10">
    <location>
        <begin position="153"/>
        <end position="260"/>
    </location>
</feature>
<dbReference type="AlphaFoldDB" id="A0A411E6S9"/>
<dbReference type="Pfam" id="PF01345">
    <property type="entry name" value="DUF11"/>
    <property type="match status" value="1"/>
</dbReference>
<keyword evidence="3" id="KW-0732">Signal</keyword>
<dbReference type="InterPro" id="IPR038081">
    <property type="entry name" value="CalX-like_sf"/>
</dbReference>
<evidence type="ECO:0000259" key="9">
    <source>
        <dbReference type="Pfam" id="PF01345"/>
    </source>
</evidence>
<evidence type="ECO:0000259" key="11">
    <source>
        <dbReference type="Pfam" id="PF19081"/>
    </source>
</evidence>
<dbReference type="Gene3D" id="2.60.40.2030">
    <property type="match status" value="3"/>
</dbReference>
<dbReference type="GO" id="GO:0016020">
    <property type="term" value="C:membrane"/>
    <property type="evidence" value="ECO:0007669"/>
    <property type="project" value="InterPro"/>
</dbReference>
<feature type="domain" description="Ig-like" evidence="11">
    <location>
        <begin position="478"/>
        <end position="553"/>
    </location>
</feature>
<dbReference type="SUPFAM" id="SSF141072">
    <property type="entry name" value="CalX-like"/>
    <property type="match status" value="3"/>
</dbReference>
<organism evidence="12 13">
    <name type="scientific">Muriicola soli</name>
    <dbReference type="NCBI Taxonomy" id="2507538"/>
    <lineage>
        <taxon>Bacteria</taxon>
        <taxon>Pseudomonadati</taxon>
        <taxon>Bacteroidota</taxon>
        <taxon>Flavobacteriia</taxon>
        <taxon>Flavobacteriales</taxon>
        <taxon>Flavobacteriaceae</taxon>
        <taxon>Muriicola</taxon>
    </lineage>
</organism>
<dbReference type="RefSeq" id="WP_129602226.1">
    <property type="nucleotide sequence ID" value="NZ_CP035544.1"/>
</dbReference>
<evidence type="ECO:0000259" key="10">
    <source>
        <dbReference type="Pfam" id="PF03160"/>
    </source>
</evidence>
<dbReference type="NCBIfam" id="TIGR04131">
    <property type="entry name" value="Bac_Flav_CTERM"/>
    <property type="match status" value="1"/>
</dbReference>
<evidence type="ECO:0000313" key="12">
    <source>
        <dbReference type="EMBL" id="QBA63337.1"/>
    </source>
</evidence>
<feature type="region of interest" description="Disordered" evidence="7">
    <location>
        <begin position="651"/>
        <end position="693"/>
    </location>
</feature>
<accession>A0A411E6S9</accession>
<evidence type="ECO:0000256" key="8">
    <source>
        <dbReference type="SAM" id="Phobius"/>
    </source>
</evidence>
<proteinExistence type="predicted"/>
<dbReference type="Pfam" id="PF19081">
    <property type="entry name" value="Ig_7"/>
    <property type="match status" value="1"/>
</dbReference>
<dbReference type="InterPro" id="IPR059100">
    <property type="entry name" value="TSP3_bac"/>
</dbReference>
<feature type="domain" description="DUF11" evidence="9">
    <location>
        <begin position="708"/>
        <end position="826"/>
    </location>
</feature>
<keyword evidence="6" id="KW-0813">Transport</keyword>
<dbReference type="InterPro" id="IPR051171">
    <property type="entry name" value="CaCA"/>
</dbReference>
<keyword evidence="5" id="KW-0106">Calcium</keyword>
<dbReference type="InterPro" id="IPR026341">
    <property type="entry name" value="T9SS_type_B"/>
</dbReference>
<reference evidence="12 13" key="1">
    <citation type="submission" date="2019-01" db="EMBL/GenBank/DDBJ databases">
        <title>Muriicola soli sp. nov., isolated from soil.</title>
        <authorList>
            <person name="Kang H.J."/>
            <person name="Kim S.B."/>
        </authorList>
    </citation>
    <scope>NUCLEOTIDE SEQUENCE [LARGE SCALE GENOMIC DNA]</scope>
    <source>
        <strain evidence="12 13">MMS17-SY002</strain>
    </source>
</reference>
<keyword evidence="6" id="KW-0406">Ion transport</keyword>
<dbReference type="Pfam" id="PF18884">
    <property type="entry name" value="TSP3_bac"/>
    <property type="match status" value="2"/>
</dbReference>
<keyword evidence="8" id="KW-0812">Transmembrane</keyword>
<evidence type="ECO:0000313" key="13">
    <source>
        <dbReference type="Proteomes" id="UP000290889"/>
    </source>
</evidence>
<evidence type="ECO:0000256" key="1">
    <source>
        <dbReference type="ARBA" id="ARBA00004613"/>
    </source>
</evidence>
<dbReference type="EMBL" id="CP035544">
    <property type="protein sequence ID" value="QBA63337.1"/>
    <property type="molecule type" value="Genomic_DNA"/>
</dbReference>
<keyword evidence="8" id="KW-0472">Membrane</keyword>
<dbReference type="PANTHER" id="PTHR11878">
    <property type="entry name" value="SODIUM/CALCIUM EXCHANGER"/>
    <property type="match status" value="1"/>
</dbReference>
<feature type="domain" description="Calx-beta" evidence="10">
    <location>
        <begin position="271"/>
        <end position="360"/>
    </location>
</feature>
<dbReference type="Proteomes" id="UP000290889">
    <property type="component" value="Chromosome"/>
</dbReference>
<dbReference type="GO" id="GO:0030001">
    <property type="term" value="P:metal ion transport"/>
    <property type="evidence" value="ECO:0007669"/>
    <property type="project" value="TreeGrafter"/>
</dbReference>
<evidence type="ECO:0000256" key="4">
    <source>
        <dbReference type="ARBA" id="ARBA00022737"/>
    </source>
</evidence>
<dbReference type="Pfam" id="PF03160">
    <property type="entry name" value="Calx-beta"/>
    <property type="match status" value="3"/>
</dbReference>
<keyword evidence="13" id="KW-1185">Reference proteome</keyword>
<sequence length="924" mass="97210">MERDLIAGLIKLSLRNFFWNPSFLAGFFMFFGFIGYGQNISIDDVSQTEGTNLVFTVSIDTPFLTDTTIDFTTNDGTASVSDSDYTADVDQLTIPGLTLSGTITVVTGVDSKVESDETITVVLSNPSQGNLIDDTGVGTILNDDAATVSIGDIGGNEDTGTITVSVSLDNEVQGGFTLDASTADGTATLADSDYTAVVSETLTFTGLAGETVTFAVEPTADAIVETDETVIVSMDNVVPAEVLTSDIDIADTGTVTIINDDIDSISIDDVSQVELDTGTSLFTFTVSVDGGGNAANNISFTWNTGDGTASVAGGDYIQVVGGNGAIGAGSNSTTIDVTVNGDINTETDETFFVILSNPVNAVLNDNLGQGLILNDDIPPVCNAGNTPPEPTGISTLFCDVINQDLNEYTNSTPPAGTSLTWSANPDPLVTNAHITNTVVSIPGTYYGFFYDDVNDCASPLLEITLVLNQTPIFDSLVPDAICGSGSLTLQAFASTPDSSDPDINWFDASSGGNLIATGDTFVTPVINTTTTYYVEATANGCTSEREAVTATVNNVPNTGVPSDGFSCNDAINGPTSLDLDNQLSGEDEGFWTITTDPSGGAITIDGQNSVDFEGQPAGVYEFTFTTTGAQPPCPNDSVSISITVTDCAVDSDNDGLTDGQEGVLGTDPNDPDTDDDGLEDGEEVLNGSDPLDPCDPVLSLDCNPDPIDLEIIKTADRTQALSGEQVVFTIEVNNLTSDRVIDIEVEDLLDINSGFMYVSHTESEGTYDAGTGLWQISELLDSESATLIIIATISEELTTFVTLRNTAIITSSVPLDINPDNDSSFVEIEASPEIPEDCGLEFNQFSPNGDGINDFLVVNCIELFPNNTLQIFDRYGNQVFSAAGYDNSWDGTGKNGALPKGTYYYILGIEGVDEVRKGWIQILR</sequence>
<evidence type="ECO:0000256" key="3">
    <source>
        <dbReference type="ARBA" id="ARBA00022729"/>
    </source>
</evidence>
<keyword evidence="2" id="KW-0964">Secreted</keyword>
<name>A0A411E6S9_9FLAO</name>
<dbReference type="GO" id="GO:0007154">
    <property type="term" value="P:cell communication"/>
    <property type="evidence" value="ECO:0007669"/>
    <property type="project" value="InterPro"/>
</dbReference>
<feature type="transmembrane region" description="Helical" evidence="8">
    <location>
        <begin position="17"/>
        <end position="37"/>
    </location>
</feature>
<evidence type="ECO:0000256" key="7">
    <source>
        <dbReference type="SAM" id="MobiDB-lite"/>
    </source>
</evidence>
<dbReference type="InterPro" id="IPR044023">
    <property type="entry name" value="Ig_7"/>
</dbReference>
<dbReference type="OrthoDB" id="1236981at2"/>
<keyword evidence="8" id="KW-1133">Transmembrane helix</keyword>
<keyword evidence="4" id="KW-0677">Repeat</keyword>
<dbReference type="PANTHER" id="PTHR11878:SF65">
    <property type="entry name" value="NA_CA-EXCHANGE PROTEIN, ISOFORM G"/>
    <property type="match status" value="1"/>
</dbReference>
<gene>
    <name evidence="12" type="ORF">EQY75_01470</name>
</gene>
<dbReference type="KEGG" id="mur:EQY75_01470"/>
<feature type="domain" description="Calx-beta" evidence="10">
    <location>
        <begin position="56"/>
        <end position="151"/>
    </location>
</feature>
<evidence type="ECO:0000256" key="5">
    <source>
        <dbReference type="ARBA" id="ARBA00022837"/>
    </source>
</evidence>
<dbReference type="InterPro" id="IPR001434">
    <property type="entry name" value="OmcB-like_DUF11"/>
</dbReference>
<feature type="compositionally biased region" description="Acidic residues" evidence="7">
    <location>
        <begin position="669"/>
        <end position="683"/>
    </location>
</feature>
<comment type="subcellular location">
    <subcellularLocation>
        <location evidence="1">Secreted</location>
    </subcellularLocation>
</comment>